<dbReference type="Pfam" id="PF13549">
    <property type="entry name" value="ATP-grasp_5"/>
    <property type="match status" value="1"/>
</dbReference>
<gene>
    <name evidence="7" type="ORF">LX24_01393</name>
</gene>
<dbReference type="Gene3D" id="3.40.50.720">
    <property type="entry name" value="NAD(P)-binding Rossmann-like Domain"/>
    <property type="match status" value="1"/>
</dbReference>
<dbReference type="InterPro" id="IPR013815">
    <property type="entry name" value="ATP_grasp_subdomain_1"/>
</dbReference>
<dbReference type="RefSeq" id="WP_166511416.1">
    <property type="nucleotide sequence ID" value="NZ_VNHM01000006.1"/>
</dbReference>
<evidence type="ECO:0000313" key="8">
    <source>
        <dbReference type="Proteomes" id="UP000323166"/>
    </source>
</evidence>
<evidence type="ECO:0000256" key="5">
    <source>
        <dbReference type="PROSITE-ProRule" id="PRU00409"/>
    </source>
</evidence>
<evidence type="ECO:0000256" key="4">
    <source>
        <dbReference type="ARBA" id="ARBA00060888"/>
    </source>
</evidence>
<keyword evidence="2 5" id="KW-0547">Nucleotide-binding</keyword>
<feature type="domain" description="ATP-grasp" evidence="6">
    <location>
        <begin position="498"/>
        <end position="534"/>
    </location>
</feature>
<dbReference type="Gene3D" id="3.40.50.261">
    <property type="entry name" value="Succinyl-CoA synthetase domains"/>
    <property type="match status" value="2"/>
</dbReference>
<dbReference type="InterPro" id="IPR016102">
    <property type="entry name" value="Succinyl-CoA_synth-like"/>
</dbReference>
<dbReference type="Gene3D" id="3.30.1490.20">
    <property type="entry name" value="ATP-grasp fold, A domain"/>
    <property type="match status" value="1"/>
</dbReference>
<comment type="caution">
    <text evidence="7">The sequence shown here is derived from an EMBL/GenBank/DDBJ whole genome shotgun (WGS) entry which is preliminary data.</text>
</comment>
<keyword evidence="7" id="KW-0808">Transferase</keyword>
<reference evidence="7 8" key="1">
    <citation type="submission" date="2019-07" db="EMBL/GenBank/DDBJ databases">
        <title>Genomic Encyclopedia of Type Strains, Phase I: the one thousand microbial genomes (KMG-I) project.</title>
        <authorList>
            <person name="Kyrpides N."/>
        </authorList>
    </citation>
    <scope>NUCLEOTIDE SEQUENCE [LARGE SCALE GENOMIC DNA]</scope>
    <source>
        <strain evidence="7 8">DSM 6562</strain>
    </source>
</reference>
<evidence type="ECO:0000256" key="2">
    <source>
        <dbReference type="ARBA" id="ARBA00022741"/>
    </source>
</evidence>
<dbReference type="PANTHER" id="PTHR43334:SF1">
    <property type="entry name" value="3-HYDROXYPROPIONATE--COA LIGASE [ADP-FORMING]"/>
    <property type="match status" value="1"/>
</dbReference>
<protein>
    <submittedName>
        <fullName evidence="7">Acetyltransferase</fullName>
    </submittedName>
</protein>
<dbReference type="PROSITE" id="PS50975">
    <property type="entry name" value="ATP_GRASP"/>
    <property type="match status" value="1"/>
</dbReference>
<dbReference type="SMART" id="SM00881">
    <property type="entry name" value="CoA_binding"/>
    <property type="match status" value="1"/>
</dbReference>
<dbReference type="FunFam" id="3.30.1490.20:FF:000020">
    <property type="entry name" value="Protein lysine acetyltransferase"/>
    <property type="match status" value="1"/>
</dbReference>
<dbReference type="SUPFAM" id="SSF52210">
    <property type="entry name" value="Succinyl-CoA synthetase domains"/>
    <property type="match status" value="2"/>
</dbReference>
<dbReference type="Pfam" id="PF13607">
    <property type="entry name" value="Succ_CoA_lig"/>
    <property type="match status" value="1"/>
</dbReference>
<dbReference type="InterPro" id="IPR032875">
    <property type="entry name" value="Succ_CoA_lig_flav_dom"/>
</dbReference>
<evidence type="ECO:0000256" key="1">
    <source>
        <dbReference type="ARBA" id="ARBA00022598"/>
    </source>
</evidence>
<dbReference type="InterPro" id="IPR003781">
    <property type="entry name" value="CoA-bd"/>
</dbReference>
<evidence type="ECO:0000313" key="7">
    <source>
        <dbReference type="EMBL" id="TYO96003.1"/>
    </source>
</evidence>
<dbReference type="Gene3D" id="3.30.470.20">
    <property type="entry name" value="ATP-grasp fold, B domain"/>
    <property type="match status" value="1"/>
</dbReference>
<dbReference type="SUPFAM" id="SSF56059">
    <property type="entry name" value="Glutathione synthetase ATP-binding domain-like"/>
    <property type="match status" value="1"/>
</dbReference>
<dbReference type="PANTHER" id="PTHR43334">
    <property type="entry name" value="ACETATE--COA LIGASE [ADP-FORMING]"/>
    <property type="match status" value="1"/>
</dbReference>
<dbReference type="GO" id="GO:0016740">
    <property type="term" value="F:transferase activity"/>
    <property type="evidence" value="ECO:0007669"/>
    <property type="project" value="UniProtKB-KW"/>
</dbReference>
<dbReference type="Proteomes" id="UP000323166">
    <property type="component" value="Unassembled WGS sequence"/>
</dbReference>
<comment type="similarity">
    <text evidence="4">In the N-terminal section; belongs to the acetate CoA ligase alpha subunit family.</text>
</comment>
<evidence type="ECO:0000259" key="6">
    <source>
        <dbReference type="PROSITE" id="PS50975"/>
    </source>
</evidence>
<dbReference type="InterPro" id="IPR051538">
    <property type="entry name" value="Acyl-CoA_Synth/Transferase"/>
</dbReference>
<name>A0A5S4ZTB0_9FIRM</name>
<dbReference type="SUPFAM" id="SSF51735">
    <property type="entry name" value="NAD(P)-binding Rossmann-fold domains"/>
    <property type="match status" value="1"/>
</dbReference>
<proteinExistence type="inferred from homology"/>
<keyword evidence="8" id="KW-1185">Reference proteome</keyword>
<dbReference type="InterPro" id="IPR011761">
    <property type="entry name" value="ATP-grasp"/>
</dbReference>
<dbReference type="InterPro" id="IPR036291">
    <property type="entry name" value="NAD(P)-bd_dom_sf"/>
</dbReference>
<dbReference type="GO" id="GO:0046872">
    <property type="term" value="F:metal ion binding"/>
    <property type="evidence" value="ECO:0007669"/>
    <property type="project" value="InterPro"/>
</dbReference>
<accession>A0A5S4ZTB0</accession>
<organism evidence="7 8">
    <name type="scientific">Desulfallas thermosapovorans DSM 6562</name>
    <dbReference type="NCBI Taxonomy" id="1121431"/>
    <lineage>
        <taxon>Bacteria</taxon>
        <taxon>Bacillati</taxon>
        <taxon>Bacillota</taxon>
        <taxon>Clostridia</taxon>
        <taxon>Eubacteriales</taxon>
        <taxon>Desulfallaceae</taxon>
        <taxon>Desulfallas</taxon>
    </lineage>
</organism>
<keyword evidence="1" id="KW-0436">Ligase</keyword>
<dbReference type="AlphaFoldDB" id="A0A5S4ZTB0"/>
<dbReference type="EMBL" id="VNHM01000006">
    <property type="protein sequence ID" value="TYO96003.1"/>
    <property type="molecule type" value="Genomic_DNA"/>
</dbReference>
<dbReference type="Pfam" id="PF13380">
    <property type="entry name" value="CoA_binding_2"/>
    <property type="match status" value="1"/>
</dbReference>
<keyword evidence="3 5" id="KW-0067">ATP-binding</keyword>
<evidence type="ECO:0000256" key="3">
    <source>
        <dbReference type="ARBA" id="ARBA00022840"/>
    </source>
</evidence>
<dbReference type="GO" id="GO:0016874">
    <property type="term" value="F:ligase activity"/>
    <property type="evidence" value="ECO:0007669"/>
    <property type="project" value="UniProtKB-KW"/>
</dbReference>
<sequence length="707" mass="75349">MTSNTFLDPFVSPQSVALIGVSSRTGPGTFNVLERMLAGGYKGKIYPVNPRGSSIMGVKAYQSLTDIDEPVDLAVISTPRTAVPGIVRQCVEKGISSVIIITQGFSDAGDEDGMHMHHEIVNIIRGTGTRVIGPNTLGVINAFINFNTSFVPFNTRTIPVGLICQSGIFLAASQDFSGGIGIGIDIGNACDVGFTESMEYLAGRDDIRVINLHLEGLHNGRRFLAAARRITPHKPVLVLKTGSSEAGARAASSHSGSLAGEDAVFSAAFAQSGIIRVEDSARLAELNQTFLTYREMRGKRIGFITISGGAGIMAVDACSKYDLVAARLSDQTIKALEVVFPNWMNVGNPADIWPAGMAKGYGKITALALDKVLADDNVDAVVCITPAYLDPDTDPLNTIDVINDTAARFPHKPTAVWVFGPHKEKYAEQFRAAQVAVAYGSPDSALYCLAKLYRYHNFIRGKQYTGCAAPPGINRTAAGAAIDTGLNKRLTVLNEQALDVVEAYGIPVVRRALAQSPEQALELAGGLGYPVALKVASPDITHKSDAGGVILNILSDSELSSAYDKIIQNVQAHRPGARIEGVLLQAQVTGGTEVILGGRQDPQFGAVLVFGLGGIYTELVRDVTFRVAPVTPEEALEMIKETRSFKILSGARGQLPGDIDGLVDCIVRMGTLLCEHPEIVEVDINPLLVKPDGCLALDARIIPAYRE</sequence>
<dbReference type="GO" id="GO:0005524">
    <property type="term" value="F:ATP binding"/>
    <property type="evidence" value="ECO:0007669"/>
    <property type="project" value="UniProtKB-UniRule"/>
</dbReference>